<name>A0A8R1XP77_ONCVO</name>
<evidence type="ECO:0000313" key="1">
    <source>
        <dbReference type="EnsemblMetazoa" id="OVOC12333.1"/>
    </source>
</evidence>
<protein>
    <submittedName>
        <fullName evidence="1">Uncharacterized protein</fullName>
    </submittedName>
</protein>
<accession>A0A8R1XP77</accession>
<dbReference type="EMBL" id="CMVM020000437">
    <property type="status" value="NOT_ANNOTATED_CDS"/>
    <property type="molecule type" value="Genomic_DNA"/>
</dbReference>
<dbReference type="Proteomes" id="UP000024404">
    <property type="component" value="Unassembled WGS sequence"/>
</dbReference>
<proteinExistence type="predicted"/>
<dbReference type="EnsemblMetazoa" id="OVOC12333.1">
    <property type="protein sequence ID" value="OVOC12333.1"/>
    <property type="gene ID" value="WBGene00249142"/>
</dbReference>
<reference evidence="2" key="1">
    <citation type="submission" date="2013-10" db="EMBL/GenBank/DDBJ databases">
        <title>Genome sequencing of Onchocerca volvulus.</title>
        <authorList>
            <person name="Cotton J."/>
            <person name="Tsai J."/>
            <person name="Stanley E."/>
            <person name="Tracey A."/>
            <person name="Holroyd N."/>
            <person name="Lustigman S."/>
            <person name="Berriman M."/>
        </authorList>
    </citation>
    <scope>NUCLEOTIDE SEQUENCE</scope>
</reference>
<dbReference type="AlphaFoldDB" id="A0A8R1XP77"/>
<evidence type="ECO:0000313" key="2">
    <source>
        <dbReference type="Proteomes" id="UP000024404"/>
    </source>
</evidence>
<reference evidence="1" key="2">
    <citation type="submission" date="2022-06" db="UniProtKB">
        <authorList>
            <consortium name="EnsemblMetazoa"/>
        </authorList>
    </citation>
    <scope>IDENTIFICATION</scope>
</reference>
<organism evidence="1 2">
    <name type="scientific">Onchocerca volvulus</name>
    <dbReference type="NCBI Taxonomy" id="6282"/>
    <lineage>
        <taxon>Eukaryota</taxon>
        <taxon>Metazoa</taxon>
        <taxon>Ecdysozoa</taxon>
        <taxon>Nematoda</taxon>
        <taxon>Chromadorea</taxon>
        <taxon>Rhabditida</taxon>
        <taxon>Spirurina</taxon>
        <taxon>Spiruromorpha</taxon>
        <taxon>Filarioidea</taxon>
        <taxon>Onchocercidae</taxon>
        <taxon>Onchocerca</taxon>
    </lineage>
</organism>
<sequence length="66" mass="7974">MPMIQFGFYFYIFIHWARNKIQINPIGHASKLLTTVKITKKFEDSDDEFDEFNQMATCSYKFDQFH</sequence>
<keyword evidence="2" id="KW-1185">Reference proteome</keyword>